<dbReference type="KEGG" id="cbar:PATL70BA_1780"/>
<keyword evidence="2" id="KW-1185">Reference proteome</keyword>
<reference evidence="1 2" key="1">
    <citation type="submission" date="2018-09" db="EMBL/GenBank/DDBJ databases">
        <authorList>
            <person name="Postec A."/>
        </authorList>
    </citation>
    <scope>NUCLEOTIDE SEQUENCE [LARGE SCALE GENOMIC DNA]</scope>
    <source>
        <strain evidence="1">70B-A</strain>
    </source>
</reference>
<organism evidence="1 2">
    <name type="scientific">Petrocella atlantisensis</name>
    <dbReference type="NCBI Taxonomy" id="2173034"/>
    <lineage>
        <taxon>Bacteria</taxon>
        <taxon>Bacillati</taxon>
        <taxon>Bacillota</taxon>
        <taxon>Clostridia</taxon>
        <taxon>Lachnospirales</taxon>
        <taxon>Vallitaleaceae</taxon>
        <taxon>Petrocella</taxon>
    </lineage>
</organism>
<gene>
    <name evidence="1" type="ORF">PATL70BA_1780</name>
</gene>
<dbReference type="AlphaFoldDB" id="A0A3P7PWR5"/>
<sequence length="106" mass="12304">MNNSFNIIGGIIYVDKWIYREAQELDNNISKLLGSQNLNMFKPRPTITTGIHSVTIDYRSIDSISVPKDPKLFVEELRTTYNTKVRGHILIKKHNQDLEDIIINKF</sequence>
<proteinExistence type="predicted"/>
<dbReference type="EMBL" id="LR130778">
    <property type="protein sequence ID" value="VDN47671.1"/>
    <property type="molecule type" value="Genomic_DNA"/>
</dbReference>
<accession>A0A3P7PWR5</accession>
<dbReference type="Proteomes" id="UP000279029">
    <property type="component" value="Chromosome"/>
</dbReference>
<evidence type="ECO:0000313" key="2">
    <source>
        <dbReference type="Proteomes" id="UP000279029"/>
    </source>
</evidence>
<protein>
    <submittedName>
        <fullName evidence="1">Uncharacterized protein</fullName>
    </submittedName>
</protein>
<evidence type="ECO:0000313" key="1">
    <source>
        <dbReference type="EMBL" id="VDN47671.1"/>
    </source>
</evidence>
<name>A0A3P7PWR5_9FIRM</name>